<evidence type="ECO:0000313" key="1">
    <source>
        <dbReference type="EMBL" id="GAA5506006.1"/>
    </source>
</evidence>
<name>A0ABP9VMK3_9BACT</name>
<protein>
    <submittedName>
        <fullName evidence="1">Uncharacterized protein</fullName>
    </submittedName>
</protein>
<dbReference type="Proteomes" id="UP001416858">
    <property type="component" value="Unassembled WGS sequence"/>
</dbReference>
<gene>
    <name evidence="1" type="ORF">Rcae01_01456</name>
</gene>
<proteinExistence type="predicted"/>
<accession>A0ABP9VMK3</accession>
<reference evidence="1 2" key="1">
    <citation type="submission" date="2024-02" db="EMBL/GenBank/DDBJ databases">
        <title>Rhodopirellula caenicola NBRC 110016.</title>
        <authorList>
            <person name="Ichikawa N."/>
            <person name="Katano-Makiyama Y."/>
            <person name="Hidaka K."/>
        </authorList>
    </citation>
    <scope>NUCLEOTIDE SEQUENCE [LARGE SCALE GENOMIC DNA]</scope>
    <source>
        <strain evidence="1 2">NBRC 110016</strain>
    </source>
</reference>
<dbReference type="EMBL" id="BAABRO010000002">
    <property type="protein sequence ID" value="GAA5506006.1"/>
    <property type="molecule type" value="Genomic_DNA"/>
</dbReference>
<keyword evidence="2" id="KW-1185">Reference proteome</keyword>
<sequence length="50" mass="5837">MSLDLDRKNCRSLYVYHPAKRSFCPLFATANTQLSPYRSTRPPLAKSYRD</sequence>
<comment type="caution">
    <text evidence="1">The sequence shown here is derived from an EMBL/GenBank/DDBJ whole genome shotgun (WGS) entry which is preliminary data.</text>
</comment>
<organism evidence="1 2">
    <name type="scientific">Novipirellula caenicola</name>
    <dbReference type="NCBI Taxonomy" id="1536901"/>
    <lineage>
        <taxon>Bacteria</taxon>
        <taxon>Pseudomonadati</taxon>
        <taxon>Planctomycetota</taxon>
        <taxon>Planctomycetia</taxon>
        <taxon>Pirellulales</taxon>
        <taxon>Pirellulaceae</taxon>
        <taxon>Novipirellula</taxon>
    </lineage>
</organism>
<evidence type="ECO:0000313" key="2">
    <source>
        <dbReference type="Proteomes" id="UP001416858"/>
    </source>
</evidence>